<organism evidence="1 2">
    <name type="scientific">Orbilia ellipsospora</name>
    <dbReference type="NCBI Taxonomy" id="2528407"/>
    <lineage>
        <taxon>Eukaryota</taxon>
        <taxon>Fungi</taxon>
        <taxon>Dikarya</taxon>
        <taxon>Ascomycota</taxon>
        <taxon>Pezizomycotina</taxon>
        <taxon>Orbiliomycetes</taxon>
        <taxon>Orbiliales</taxon>
        <taxon>Orbiliaceae</taxon>
        <taxon>Orbilia</taxon>
    </lineage>
</organism>
<dbReference type="AlphaFoldDB" id="A0AAV9XAQ5"/>
<proteinExistence type="predicted"/>
<reference evidence="1 2" key="1">
    <citation type="submission" date="2019-10" db="EMBL/GenBank/DDBJ databases">
        <authorList>
            <person name="Palmer J.M."/>
        </authorList>
    </citation>
    <scope>NUCLEOTIDE SEQUENCE [LARGE SCALE GENOMIC DNA]</scope>
    <source>
        <strain evidence="1 2">TWF694</strain>
    </source>
</reference>
<name>A0AAV9XAQ5_9PEZI</name>
<keyword evidence="2" id="KW-1185">Reference proteome</keyword>
<evidence type="ECO:0000313" key="2">
    <source>
        <dbReference type="Proteomes" id="UP001365542"/>
    </source>
</evidence>
<comment type="caution">
    <text evidence="1">The sequence shown here is derived from an EMBL/GenBank/DDBJ whole genome shotgun (WGS) entry which is preliminary data.</text>
</comment>
<gene>
    <name evidence="1" type="ORF">TWF694_010412</name>
</gene>
<evidence type="ECO:0000313" key="1">
    <source>
        <dbReference type="EMBL" id="KAK6538849.1"/>
    </source>
</evidence>
<sequence length="80" mass="8795">MDGSSIAPVFGTELSGHWWYLERFDECSDFIPADEKLGFCSIESEVAAWGGVWPEKVGSTTALTRSSLNPSSERKAEISH</sequence>
<accession>A0AAV9XAQ5</accession>
<dbReference type="EMBL" id="JAVHJO010000007">
    <property type="protein sequence ID" value="KAK6538849.1"/>
    <property type="molecule type" value="Genomic_DNA"/>
</dbReference>
<protein>
    <submittedName>
        <fullName evidence="1">Uncharacterized protein</fullName>
    </submittedName>
</protein>
<dbReference type="Proteomes" id="UP001365542">
    <property type="component" value="Unassembled WGS sequence"/>
</dbReference>